<organism evidence="6 8">
    <name type="scientific">Budvicia aquatica</name>
    <dbReference type="NCBI Taxonomy" id="82979"/>
    <lineage>
        <taxon>Bacteria</taxon>
        <taxon>Pseudomonadati</taxon>
        <taxon>Pseudomonadota</taxon>
        <taxon>Gammaproteobacteria</taxon>
        <taxon>Enterobacterales</taxon>
        <taxon>Budviciaceae</taxon>
        <taxon>Budvicia</taxon>
    </lineage>
</organism>
<dbReference type="RefSeq" id="WP_029095923.1">
    <property type="nucleotide sequence ID" value="NZ_CAADJA010000002.1"/>
</dbReference>
<evidence type="ECO:0000256" key="3">
    <source>
        <dbReference type="ARBA" id="ARBA00023125"/>
    </source>
</evidence>
<evidence type="ECO:0000313" key="7">
    <source>
        <dbReference type="EMBL" id="VFS53066.1"/>
    </source>
</evidence>
<evidence type="ECO:0000313" key="8">
    <source>
        <dbReference type="Proteomes" id="UP000224974"/>
    </source>
</evidence>
<dbReference type="InterPro" id="IPR038722">
    <property type="entry name" value="Ner_HTH_dom"/>
</dbReference>
<evidence type="ECO:0000256" key="2">
    <source>
        <dbReference type="ARBA" id="ARBA00023015"/>
    </source>
</evidence>
<keyword evidence="2" id="KW-0805">Transcription regulation</keyword>
<proteinExistence type="inferred from homology"/>
<keyword evidence="4" id="KW-0804">Transcription</keyword>
<accession>A0A2C6DL94</accession>
<feature type="domain" description="Ner winged helix-turn-helix DNA-binding" evidence="5">
    <location>
        <begin position="18"/>
        <end position="83"/>
    </location>
</feature>
<comment type="similarity">
    <text evidence="1">Belongs to the ner transcriptional regulatory family.</text>
</comment>
<dbReference type="EMBL" id="PDDX01000001">
    <property type="protein sequence ID" value="PHI32006.1"/>
    <property type="molecule type" value="Genomic_DNA"/>
</dbReference>
<evidence type="ECO:0000256" key="4">
    <source>
        <dbReference type="ARBA" id="ARBA00023163"/>
    </source>
</evidence>
<evidence type="ECO:0000313" key="9">
    <source>
        <dbReference type="Proteomes" id="UP000373449"/>
    </source>
</evidence>
<reference evidence="6" key="1">
    <citation type="submission" date="2017-09" db="EMBL/GenBank/DDBJ databases">
        <title>FDA dAtabase for Regulatory Grade micrObial Sequences (FDA-ARGOS): Supporting development and validation of Infectious Disease Dx tests.</title>
        <authorList>
            <person name="Minogue T."/>
            <person name="Wolcott M."/>
            <person name="Wasieloski L."/>
            <person name="Aguilar W."/>
            <person name="Moore D."/>
            <person name="Tallon L.J."/>
            <person name="Sadzewicz L."/>
            <person name="Ott S."/>
            <person name="Zhao X."/>
            <person name="Nagaraj S."/>
            <person name="Vavikolanu K."/>
            <person name="Aluvathingal J."/>
            <person name="Nadendla S."/>
            <person name="Sichtig H."/>
        </authorList>
    </citation>
    <scope>NUCLEOTIDE SEQUENCE</scope>
    <source>
        <strain evidence="6">FDAARGOS_387</strain>
    </source>
</reference>
<dbReference type="GO" id="GO:0003677">
    <property type="term" value="F:DNA binding"/>
    <property type="evidence" value="ECO:0007669"/>
    <property type="project" value="UniProtKB-KW"/>
</dbReference>
<dbReference type="SUPFAM" id="SSF47413">
    <property type="entry name" value="lambda repressor-like DNA-binding domains"/>
    <property type="match status" value="1"/>
</dbReference>
<evidence type="ECO:0000313" key="6">
    <source>
        <dbReference type="EMBL" id="PHI32006.1"/>
    </source>
</evidence>
<dbReference type="EMBL" id="CAADJA010000002">
    <property type="protein sequence ID" value="VFS53066.1"/>
    <property type="molecule type" value="Genomic_DNA"/>
</dbReference>
<evidence type="ECO:0000256" key="1">
    <source>
        <dbReference type="ARBA" id="ARBA00006157"/>
    </source>
</evidence>
<keyword evidence="3 7" id="KW-0238">DNA-binding</keyword>
<dbReference type="AlphaFoldDB" id="A0A2C6DL94"/>
<reference evidence="7 9" key="3">
    <citation type="submission" date="2019-03" db="EMBL/GenBank/DDBJ databases">
        <authorList>
            <consortium name="Pathogen Informatics"/>
        </authorList>
    </citation>
    <scope>NUCLEOTIDE SEQUENCE [LARGE SCALE GENOMIC DNA]</scope>
    <source>
        <strain evidence="7 9">NCTC12282</strain>
    </source>
</reference>
<dbReference type="Pfam" id="PF13693">
    <property type="entry name" value="HTH_35"/>
    <property type="match status" value="1"/>
</dbReference>
<name>A0A2C6DL94_9GAMM</name>
<keyword evidence="8" id="KW-1185">Reference proteome</keyword>
<dbReference type="InterPro" id="IPR010982">
    <property type="entry name" value="Lambda_DNA-bd_dom_sf"/>
</dbReference>
<dbReference type="Gene3D" id="1.10.260.40">
    <property type="entry name" value="lambda repressor-like DNA-binding domains"/>
    <property type="match status" value="1"/>
</dbReference>
<sequence length="94" mass="10479">MINPIASQKKAMKGIKGDWHRAYIVAALHAKGLSLAGLSREHGLAPRTLSNAFERHYPKAERIIANAIGMEPRQIWPSRYDDKLPSFRAATGKE</sequence>
<reference evidence="8" key="2">
    <citation type="submission" date="2017-09" db="EMBL/GenBank/DDBJ databases">
        <title>FDA dAtabase for Regulatory Grade micrObial Sequences (FDA-ARGOS): Supporting development and validation of Infectious Disease Dx tests.</title>
        <authorList>
            <person name="Minogue T."/>
            <person name="Wolcott M."/>
            <person name="Wasieloski L."/>
            <person name="Aguilar W."/>
            <person name="Moore D."/>
            <person name="Tallon L."/>
            <person name="Sadzewicz L."/>
            <person name="Ott S."/>
            <person name="Zhao X."/>
            <person name="Nagaraj S."/>
            <person name="Vavikolanu K."/>
            <person name="Aluvathingal J."/>
            <person name="Nadendla S."/>
            <person name="Sichtig H."/>
        </authorList>
    </citation>
    <scope>NUCLEOTIDE SEQUENCE [LARGE SCALE GENOMIC DNA]</scope>
    <source>
        <strain evidence="8">FDAARGOS_387</strain>
    </source>
</reference>
<dbReference type="Proteomes" id="UP000373449">
    <property type="component" value="Unassembled WGS sequence"/>
</dbReference>
<dbReference type="STRING" id="1111728.GCA_000427805_04066"/>
<gene>
    <name evidence="6" type="ORF">CRN84_23120</name>
    <name evidence="7" type="ORF">NCTC12282_06277</name>
</gene>
<evidence type="ECO:0000259" key="5">
    <source>
        <dbReference type="Pfam" id="PF13693"/>
    </source>
</evidence>
<protein>
    <submittedName>
        <fullName evidence="6 7">Transcriptional regulator</fullName>
    </submittedName>
</protein>
<dbReference type="Proteomes" id="UP000224974">
    <property type="component" value="Unassembled WGS sequence"/>
</dbReference>
<dbReference type="OrthoDB" id="5405994at2"/>